<keyword evidence="3 5" id="KW-1133">Transmembrane helix</keyword>
<evidence type="ECO:0000256" key="3">
    <source>
        <dbReference type="ARBA" id="ARBA00022989"/>
    </source>
</evidence>
<keyword evidence="2 5" id="KW-0812">Transmembrane</keyword>
<sequence length="179" mass="20794">MPLTLPPFMKHLHQQFRNLILTVVDFFYPLFKKVMPLQTFRYAACGGFNTLLDIILFFTAYTYLFHGQSLHPLPSLFPNLIVSAHIAAFIISFSITFPVGFYFSRYVVFQETSGNKVAQLGKYIFVVFICLMLNYGFLKIFIEVFKWHALLSKLLTTLLVVSFSYISQKHFTFKTVVED</sequence>
<evidence type="ECO:0000259" key="6">
    <source>
        <dbReference type="Pfam" id="PF04138"/>
    </source>
</evidence>
<evidence type="ECO:0000313" key="7">
    <source>
        <dbReference type="EMBL" id="MFC4232915.1"/>
    </source>
</evidence>
<feature type="transmembrane region" description="Helical" evidence="5">
    <location>
        <begin position="148"/>
        <end position="166"/>
    </location>
</feature>
<dbReference type="EMBL" id="JBHSDC010000027">
    <property type="protein sequence ID" value="MFC4232915.1"/>
    <property type="molecule type" value="Genomic_DNA"/>
</dbReference>
<feature type="transmembrane region" description="Helical" evidence="5">
    <location>
        <begin position="12"/>
        <end position="31"/>
    </location>
</feature>
<dbReference type="InterPro" id="IPR007267">
    <property type="entry name" value="GtrA_DPMS_TM"/>
</dbReference>
<protein>
    <submittedName>
        <fullName evidence="7">GtrA family protein</fullName>
    </submittedName>
</protein>
<keyword evidence="4 5" id="KW-0472">Membrane</keyword>
<feature type="transmembrane region" description="Helical" evidence="5">
    <location>
        <begin position="43"/>
        <end position="64"/>
    </location>
</feature>
<feature type="transmembrane region" description="Helical" evidence="5">
    <location>
        <begin position="76"/>
        <end position="103"/>
    </location>
</feature>
<evidence type="ECO:0000256" key="4">
    <source>
        <dbReference type="ARBA" id="ARBA00023136"/>
    </source>
</evidence>
<accession>A0ABV8Q1E3</accession>
<comment type="subcellular location">
    <subcellularLocation>
        <location evidence="1">Membrane</location>
        <topology evidence="1">Multi-pass membrane protein</topology>
    </subcellularLocation>
</comment>
<gene>
    <name evidence="7" type="ORF">ACFOW1_13515</name>
</gene>
<keyword evidence="8" id="KW-1185">Reference proteome</keyword>
<dbReference type="Pfam" id="PF04138">
    <property type="entry name" value="GtrA_DPMS_TM"/>
    <property type="match status" value="1"/>
</dbReference>
<feature type="domain" description="GtrA/DPMS transmembrane" evidence="6">
    <location>
        <begin position="41"/>
        <end position="173"/>
    </location>
</feature>
<reference evidence="8" key="1">
    <citation type="journal article" date="2019" name="Int. J. Syst. Evol. Microbiol.">
        <title>The Global Catalogue of Microorganisms (GCM) 10K type strain sequencing project: providing services to taxonomists for standard genome sequencing and annotation.</title>
        <authorList>
            <consortium name="The Broad Institute Genomics Platform"/>
            <consortium name="The Broad Institute Genome Sequencing Center for Infectious Disease"/>
            <person name="Wu L."/>
            <person name="Ma J."/>
        </authorList>
    </citation>
    <scope>NUCLEOTIDE SEQUENCE [LARGE SCALE GENOMIC DNA]</scope>
    <source>
        <strain evidence="8">CECT 8010</strain>
    </source>
</reference>
<proteinExistence type="predicted"/>
<evidence type="ECO:0000313" key="8">
    <source>
        <dbReference type="Proteomes" id="UP001595906"/>
    </source>
</evidence>
<evidence type="ECO:0000256" key="2">
    <source>
        <dbReference type="ARBA" id="ARBA00022692"/>
    </source>
</evidence>
<evidence type="ECO:0000256" key="5">
    <source>
        <dbReference type="SAM" id="Phobius"/>
    </source>
</evidence>
<comment type="caution">
    <text evidence="7">The sequence shown here is derived from an EMBL/GenBank/DDBJ whole genome shotgun (WGS) entry which is preliminary data.</text>
</comment>
<evidence type="ECO:0000256" key="1">
    <source>
        <dbReference type="ARBA" id="ARBA00004141"/>
    </source>
</evidence>
<organism evidence="7 8">
    <name type="scientific">Parasediminibacterium paludis</name>
    <dbReference type="NCBI Taxonomy" id="908966"/>
    <lineage>
        <taxon>Bacteria</taxon>
        <taxon>Pseudomonadati</taxon>
        <taxon>Bacteroidota</taxon>
        <taxon>Chitinophagia</taxon>
        <taxon>Chitinophagales</taxon>
        <taxon>Chitinophagaceae</taxon>
        <taxon>Parasediminibacterium</taxon>
    </lineage>
</organism>
<feature type="transmembrane region" description="Helical" evidence="5">
    <location>
        <begin position="123"/>
        <end position="142"/>
    </location>
</feature>
<dbReference type="Proteomes" id="UP001595906">
    <property type="component" value="Unassembled WGS sequence"/>
</dbReference>
<name>A0ABV8Q1E3_9BACT</name>
<dbReference type="RefSeq" id="WP_379014958.1">
    <property type="nucleotide sequence ID" value="NZ_JBHSDC010000027.1"/>
</dbReference>